<dbReference type="EMBL" id="LT158599">
    <property type="protein sequence ID" value="CVK31689.1"/>
    <property type="molecule type" value="Genomic_DNA"/>
</dbReference>
<dbReference type="Proteomes" id="UP000069850">
    <property type="component" value="Chromosome 1"/>
</dbReference>
<protein>
    <submittedName>
        <fullName evidence="1">Uncharacterized protein</fullName>
    </submittedName>
</protein>
<dbReference type="KEGG" id="mema:MMAB1_0472"/>
<sequence length="67" mass="7954">MHQRISACLWLIPLMLLMIASVRSCSLRTFIRLEAVQQQQSITIYQAKWEIVRSAIMEYVRRPKYAL</sequence>
<name>A0A0X3BIG2_9EURY</name>
<proteinExistence type="predicted"/>
<gene>
    <name evidence="1" type="ORF">MMAB1_0472</name>
</gene>
<accession>A0A0X3BIG2</accession>
<dbReference type="AlphaFoldDB" id="A0A0X3BIG2"/>
<reference evidence="1 2" key="1">
    <citation type="submission" date="2016-01" db="EMBL/GenBank/DDBJ databases">
        <authorList>
            <person name="Manzoor S."/>
        </authorList>
    </citation>
    <scope>NUCLEOTIDE SEQUENCE [LARGE SCALE GENOMIC DNA]</scope>
    <source>
        <strain evidence="1">Methanoculleus sp MAB1</strain>
    </source>
</reference>
<organism evidence="1 2">
    <name type="scientific">Methanoculleus bourgensis</name>
    <dbReference type="NCBI Taxonomy" id="83986"/>
    <lineage>
        <taxon>Archaea</taxon>
        <taxon>Methanobacteriati</taxon>
        <taxon>Methanobacteriota</taxon>
        <taxon>Stenosarchaea group</taxon>
        <taxon>Methanomicrobia</taxon>
        <taxon>Methanomicrobiales</taxon>
        <taxon>Methanomicrobiaceae</taxon>
        <taxon>Methanoculleus</taxon>
    </lineage>
</organism>
<evidence type="ECO:0000313" key="1">
    <source>
        <dbReference type="EMBL" id="CVK31689.1"/>
    </source>
</evidence>
<evidence type="ECO:0000313" key="2">
    <source>
        <dbReference type="Proteomes" id="UP000069850"/>
    </source>
</evidence>